<evidence type="ECO:0000313" key="1">
    <source>
        <dbReference type="EMBL" id="JAP18183.1"/>
    </source>
</evidence>
<dbReference type="EMBL" id="GEDG01021591">
    <property type="protein sequence ID" value="JAP18183.1"/>
    <property type="molecule type" value="Transcribed_RNA"/>
</dbReference>
<reference evidence="1" key="1">
    <citation type="submission" date="2015-12" db="EMBL/GenBank/DDBJ databases">
        <title>Gene expression during late stages of embryo sac development: a critical building block for successful pollen-pistil interactions.</title>
        <authorList>
            <person name="Liu Y."/>
            <person name="Joly V."/>
            <person name="Sabar M."/>
            <person name="Matton D.P."/>
        </authorList>
    </citation>
    <scope>NUCLEOTIDE SEQUENCE</scope>
</reference>
<proteinExistence type="predicted"/>
<name>A0A0V0HDP0_SOLCH</name>
<accession>A0A0V0HDP0</accession>
<sequence>MRHFCVYTRFLMTNRVRPCPRMESEIKVRIRRILGLLNSSLYCFNEIPNNLRQIKTLFSNLSNELSYLEGFYS</sequence>
<organism evidence="1">
    <name type="scientific">Solanum chacoense</name>
    <name type="common">Chaco potato</name>
    <dbReference type="NCBI Taxonomy" id="4108"/>
    <lineage>
        <taxon>Eukaryota</taxon>
        <taxon>Viridiplantae</taxon>
        <taxon>Streptophyta</taxon>
        <taxon>Embryophyta</taxon>
        <taxon>Tracheophyta</taxon>
        <taxon>Spermatophyta</taxon>
        <taxon>Magnoliopsida</taxon>
        <taxon>eudicotyledons</taxon>
        <taxon>Gunneridae</taxon>
        <taxon>Pentapetalae</taxon>
        <taxon>asterids</taxon>
        <taxon>lamiids</taxon>
        <taxon>Solanales</taxon>
        <taxon>Solanaceae</taxon>
        <taxon>Solanoideae</taxon>
        <taxon>Solaneae</taxon>
        <taxon>Solanum</taxon>
    </lineage>
</organism>
<protein>
    <submittedName>
        <fullName evidence="1">Putative ovule protein</fullName>
    </submittedName>
</protein>
<dbReference type="AlphaFoldDB" id="A0A0V0HDP0"/>